<dbReference type="InterPro" id="IPR022644">
    <property type="entry name" value="De-COase2_N"/>
</dbReference>
<sequence>MTVLNTSTLSNSGRTQHQNKIDDFLQKNLPTPYLVIDLDEVKQQYLNLATLLPSAKIYYAVKANPAQPILRLLANLGSCFDIASIGELDQCLEINIPPDRISYGNTIKKTQDIAYAYNSGIRLFTFDSLEELQKIATVAPGSKVICRIFVDNCGAEWPLSKKFGCEVSTAHHLLLQSKELGLYPYGVAFHVGSQQCNPNQFDVAISQVAQLFVRLRLEGVELKMINLGGGFPAHYQSPILDTNSYTDVIKESLNRHFRNSIPEIMMEPGRSLVADAGTILTEVVLISKKSFQHEHLSWVFVDIGKFGGLIETMDECIRYRIVAPKYNGCTEKVVIAGPTCDSVDVLYEKNHYELRTYATGTGDRYIIVFVY</sequence>
<evidence type="ECO:0000256" key="6">
    <source>
        <dbReference type="ARBA" id="ARBA00034115"/>
    </source>
</evidence>
<keyword evidence="5" id="KW-0456">Lyase</keyword>
<dbReference type="PRINTS" id="PR01179">
    <property type="entry name" value="ODADCRBXLASE"/>
</dbReference>
<organism evidence="11 12">
    <name type="scientific">Chrysosporum bergii ANA360D</name>
    <dbReference type="NCBI Taxonomy" id="617107"/>
    <lineage>
        <taxon>Bacteria</taxon>
        <taxon>Bacillati</taxon>
        <taxon>Cyanobacteriota</taxon>
        <taxon>Cyanophyceae</taxon>
        <taxon>Nostocales</taxon>
        <taxon>Nodulariaceae</taxon>
        <taxon>Chrysosporum</taxon>
    </lineage>
</organism>
<gene>
    <name evidence="11" type="ORF">NWP17_04530</name>
</gene>
<dbReference type="GO" id="GO:0033387">
    <property type="term" value="P:putrescine biosynthetic process from arginine, via ornithine"/>
    <property type="evidence" value="ECO:0007669"/>
    <property type="project" value="TreeGrafter"/>
</dbReference>
<keyword evidence="4 9" id="KW-0663">Pyridoxal phosphate</keyword>
<feature type="active site" description="Proton donor" evidence="9">
    <location>
        <position position="340"/>
    </location>
</feature>
<evidence type="ECO:0000256" key="2">
    <source>
        <dbReference type="ARBA" id="ARBA00008872"/>
    </source>
</evidence>
<comment type="pathway">
    <text evidence="6">Amine and polyamine biosynthesis; putrescine biosynthesis via L-ornithine pathway; putrescine from L-ornithine: step 1/1.</text>
</comment>
<feature type="domain" description="Orn/DAP/Arg decarboxylase 2 N-terminal" evidence="10">
    <location>
        <begin position="38"/>
        <end position="274"/>
    </location>
</feature>
<accession>A0AA43GQ37</accession>
<evidence type="ECO:0000256" key="7">
    <source>
        <dbReference type="ARBA" id="ARBA00034138"/>
    </source>
</evidence>
<dbReference type="Pfam" id="PF02784">
    <property type="entry name" value="Orn_Arg_deC_N"/>
    <property type="match status" value="1"/>
</dbReference>
<dbReference type="RefSeq" id="WP_280653722.1">
    <property type="nucleotide sequence ID" value="NZ_JANQDH010000032.1"/>
</dbReference>
<comment type="cofactor">
    <cofactor evidence="1 9">
        <name>pyridoxal 5'-phosphate</name>
        <dbReference type="ChEBI" id="CHEBI:597326"/>
    </cofactor>
</comment>
<dbReference type="PANTHER" id="PTHR11482">
    <property type="entry name" value="ARGININE/DIAMINOPIMELATE/ORNITHINE DECARBOXYLASE"/>
    <property type="match status" value="1"/>
</dbReference>
<evidence type="ECO:0000259" key="10">
    <source>
        <dbReference type="Pfam" id="PF02784"/>
    </source>
</evidence>
<evidence type="ECO:0000256" key="4">
    <source>
        <dbReference type="ARBA" id="ARBA00022898"/>
    </source>
</evidence>
<dbReference type="EC" id="4.1.1.17" evidence="7"/>
<dbReference type="SUPFAM" id="SSF50621">
    <property type="entry name" value="Alanine racemase C-terminal domain-like"/>
    <property type="match status" value="1"/>
</dbReference>
<protein>
    <recommendedName>
        <fullName evidence="7">ornithine decarboxylase</fullName>
        <ecNumber evidence="7">4.1.1.17</ecNumber>
    </recommendedName>
</protein>
<evidence type="ECO:0000256" key="8">
    <source>
        <dbReference type="ARBA" id="ARBA00049127"/>
    </source>
</evidence>
<dbReference type="InterPro" id="IPR002433">
    <property type="entry name" value="Orn_de-COase"/>
</dbReference>
<dbReference type="PROSITE" id="PS00878">
    <property type="entry name" value="ODR_DC_2_1"/>
    <property type="match status" value="1"/>
</dbReference>
<dbReference type="FunFam" id="3.20.20.10:FF:000008">
    <property type="entry name" value="Ornithine decarboxylase"/>
    <property type="match status" value="1"/>
</dbReference>
<evidence type="ECO:0000256" key="5">
    <source>
        <dbReference type="ARBA" id="ARBA00023239"/>
    </source>
</evidence>
<evidence type="ECO:0000256" key="3">
    <source>
        <dbReference type="ARBA" id="ARBA00022793"/>
    </source>
</evidence>
<comment type="caution">
    <text evidence="11">The sequence shown here is derived from an EMBL/GenBank/DDBJ whole genome shotgun (WGS) entry which is preliminary data.</text>
</comment>
<dbReference type="InterPro" id="IPR022653">
    <property type="entry name" value="De-COase2_pyr-phos_BS"/>
</dbReference>
<dbReference type="SUPFAM" id="SSF51419">
    <property type="entry name" value="PLP-binding barrel"/>
    <property type="match status" value="1"/>
</dbReference>
<keyword evidence="12" id="KW-1185">Reference proteome</keyword>
<keyword evidence="3" id="KW-0210">Decarboxylase</keyword>
<evidence type="ECO:0000313" key="12">
    <source>
        <dbReference type="Proteomes" id="UP001159387"/>
    </source>
</evidence>
<name>A0AA43GQ37_9CYAN</name>
<dbReference type="Proteomes" id="UP001159387">
    <property type="component" value="Unassembled WGS sequence"/>
</dbReference>
<dbReference type="Gene3D" id="2.40.37.10">
    <property type="entry name" value="Lyase, Ornithine Decarboxylase, Chain A, domain 1"/>
    <property type="match status" value="1"/>
</dbReference>
<dbReference type="GO" id="GO:0005737">
    <property type="term" value="C:cytoplasm"/>
    <property type="evidence" value="ECO:0007669"/>
    <property type="project" value="TreeGrafter"/>
</dbReference>
<dbReference type="InterPro" id="IPR000183">
    <property type="entry name" value="Orn/DAP/Arg_de-COase"/>
</dbReference>
<evidence type="ECO:0000313" key="11">
    <source>
        <dbReference type="EMBL" id="MDH6059708.1"/>
    </source>
</evidence>
<proteinExistence type="inferred from homology"/>
<dbReference type="CDD" id="cd00622">
    <property type="entry name" value="PLPDE_III_ODC"/>
    <property type="match status" value="1"/>
</dbReference>
<comment type="similarity">
    <text evidence="2">Belongs to the Orn/Lys/Arg decarboxylase class-II family.</text>
</comment>
<feature type="modified residue" description="N6-(pyridoxal phosphate)lysine" evidence="9">
    <location>
        <position position="62"/>
    </location>
</feature>
<dbReference type="PRINTS" id="PR01182">
    <property type="entry name" value="ORNDCRBXLASE"/>
</dbReference>
<dbReference type="EMBL" id="JANQDH010000032">
    <property type="protein sequence ID" value="MDH6059708.1"/>
    <property type="molecule type" value="Genomic_DNA"/>
</dbReference>
<evidence type="ECO:0000256" key="9">
    <source>
        <dbReference type="PIRSR" id="PIRSR600183-50"/>
    </source>
</evidence>
<evidence type="ECO:0000256" key="1">
    <source>
        <dbReference type="ARBA" id="ARBA00001933"/>
    </source>
</evidence>
<dbReference type="AlphaFoldDB" id="A0AA43GQ37"/>
<dbReference type="InterPro" id="IPR029066">
    <property type="entry name" value="PLP-binding_barrel"/>
</dbReference>
<reference evidence="11 12" key="1">
    <citation type="journal article" date="2023" name="J. Phycol.">
        <title>Chrysosporum ovalisporum is synonymous with the true-branching cyanobacterium Umezakia natans (Nostocales/Aphanizomenonaceae).</title>
        <authorList>
            <person name="McGregor G.B."/>
            <person name="Sendall B.C."/>
            <person name="Niiyama Y."/>
            <person name="Tuji A."/>
            <person name="Willis A."/>
        </authorList>
    </citation>
    <scope>NUCLEOTIDE SEQUENCE [LARGE SCALE GENOMIC DNA]</scope>
    <source>
        <strain evidence="11 12">ANA360D</strain>
    </source>
</reference>
<comment type="catalytic activity">
    <reaction evidence="8">
        <text>L-ornithine + H(+) = putrescine + CO2</text>
        <dbReference type="Rhea" id="RHEA:22964"/>
        <dbReference type="ChEBI" id="CHEBI:15378"/>
        <dbReference type="ChEBI" id="CHEBI:16526"/>
        <dbReference type="ChEBI" id="CHEBI:46911"/>
        <dbReference type="ChEBI" id="CHEBI:326268"/>
        <dbReference type="EC" id="4.1.1.17"/>
    </reaction>
</comment>
<dbReference type="GO" id="GO:0004586">
    <property type="term" value="F:ornithine decarboxylase activity"/>
    <property type="evidence" value="ECO:0007669"/>
    <property type="project" value="UniProtKB-EC"/>
</dbReference>
<dbReference type="InterPro" id="IPR022657">
    <property type="entry name" value="De-COase2_CS"/>
</dbReference>
<dbReference type="Gene3D" id="3.20.20.10">
    <property type="entry name" value="Alanine racemase"/>
    <property type="match status" value="1"/>
</dbReference>
<dbReference type="PANTHER" id="PTHR11482:SF6">
    <property type="entry name" value="ORNITHINE DECARBOXYLASE 1-RELATED"/>
    <property type="match status" value="1"/>
</dbReference>
<dbReference type="InterPro" id="IPR009006">
    <property type="entry name" value="Ala_racemase/Decarboxylase_C"/>
</dbReference>
<dbReference type="PROSITE" id="PS00879">
    <property type="entry name" value="ODR_DC_2_2"/>
    <property type="match status" value="1"/>
</dbReference>